<name>A0ABR7N9W5_9FIRM</name>
<feature type="transmembrane region" description="Helical" evidence="7">
    <location>
        <begin position="272"/>
        <end position="296"/>
    </location>
</feature>
<feature type="transmembrane region" description="Helical" evidence="7">
    <location>
        <begin position="215"/>
        <end position="236"/>
    </location>
</feature>
<dbReference type="InterPro" id="IPR004681">
    <property type="entry name" value="TRAP_DctM"/>
</dbReference>
<comment type="subcellular location">
    <subcellularLocation>
        <location evidence="1">Cell inner membrane</location>
        <topology evidence="1">Multi-pass membrane protein</topology>
    </subcellularLocation>
</comment>
<feature type="transmembrane region" description="Helical" evidence="7">
    <location>
        <begin position="6"/>
        <end position="38"/>
    </location>
</feature>
<comment type="caution">
    <text evidence="9">The sequence shown here is derived from an EMBL/GenBank/DDBJ whole genome shotgun (WGS) entry which is preliminary data.</text>
</comment>
<dbReference type="NCBIfam" id="TIGR00786">
    <property type="entry name" value="dctM"/>
    <property type="match status" value="1"/>
</dbReference>
<dbReference type="PIRSF" id="PIRSF006066">
    <property type="entry name" value="HI0050"/>
    <property type="match status" value="1"/>
</dbReference>
<dbReference type="PANTHER" id="PTHR33362:SF5">
    <property type="entry name" value="C4-DICARBOXYLATE TRAP TRANSPORTER LARGE PERMEASE PROTEIN DCTM"/>
    <property type="match status" value="1"/>
</dbReference>
<dbReference type="Pfam" id="PF06808">
    <property type="entry name" value="DctM"/>
    <property type="match status" value="1"/>
</dbReference>
<evidence type="ECO:0000256" key="7">
    <source>
        <dbReference type="SAM" id="Phobius"/>
    </source>
</evidence>
<keyword evidence="10" id="KW-1185">Reference proteome</keyword>
<proteinExistence type="predicted"/>
<sequence>MTYAIIIFALLFFLIFFGVPIAYSIELSVVGFLLITGLKPMIIIPQKMEIGMDTFVYLAIPLFTFAGYLMEQGGLSERLVDCVEKLFGWIPGSMGTITIICCLFFAALTGSGPATVAAIGALMIPTMTSNGYTKTEAAGLLAAGGALGPIVPPSIAMIVYATTMGLSVPTMFMAAMVPGIVLGLLFIITNTILFVRKGIKPEHKHYTAKELLHSVWRALGVIFLPVLVLGGIYGGIFTPTEAATVAAVYALILGLAYRQLTVEKLINAMKKTVTTSAMVVFIVGASNAFGTILAAANIPKTIANALLPYLSNKVVYLLLLVVLLLLVGCVMETVSSIVILAPILIPIGIELGLDGMHLGILFSVTLIVGFITPPFGLNLFTSAATSEVSFAEVVKGVAPYLIASLIFVLMIAFIPQISLTLPALLGM</sequence>
<feature type="domain" description="TRAP C4-dicarboxylate transport system permease DctM subunit" evidence="8">
    <location>
        <begin position="8"/>
        <end position="417"/>
    </location>
</feature>
<evidence type="ECO:0000313" key="10">
    <source>
        <dbReference type="Proteomes" id="UP000657421"/>
    </source>
</evidence>
<feature type="transmembrane region" description="Helical" evidence="7">
    <location>
        <begin position="242"/>
        <end position="260"/>
    </location>
</feature>
<feature type="transmembrane region" description="Helical" evidence="7">
    <location>
        <begin position="316"/>
        <end position="345"/>
    </location>
</feature>
<evidence type="ECO:0000256" key="2">
    <source>
        <dbReference type="ARBA" id="ARBA00022475"/>
    </source>
</evidence>
<gene>
    <name evidence="9" type="ORF">H8716_08890</name>
</gene>
<evidence type="ECO:0000313" key="9">
    <source>
        <dbReference type="EMBL" id="MBC8573197.1"/>
    </source>
</evidence>
<feature type="transmembrane region" description="Helical" evidence="7">
    <location>
        <begin position="357"/>
        <end position="380"/>
    </location>
</feature>
<organism evidence="9 10">
    <name type="scientific">Jingyaoa shaoxingensis</name>
    <dbReference type="NCBI Taxonomy" id="2763671"/>
    <lineage>
        <taxon>Bacteria</taxon>
        <taxon>Bacillati</taxon>
        <taxon>Bacillota</taxon>
        <taxon>Clostridia</taxon>
        <taxon>Lachnospirales</taxon>
        <taxon>Lachnospiraceae</taxon>
        <taxon>Jingyaoa</taxon>
    </lineage>
</organism>
<evidence type="ECO:0000256" key="4">
    <source>
        <dbReference type="ARBA" id="ARBA00022692"/>
    </source>
</evidence>
<dbReference type="PANTHER" id="PTHR33362">
    <property type="entry name" value="SIALIC ACID TRAP TRANSPORTER PERMEASE PROTEIN SIAT-RELATED"/>
    <property type="match status" value="1"/>
</dbReference>
<keyword evidence="4 7" id="KW-0812">Transmembrane</keyword>
<evidence type="ECO:0000259" key="8">
    <source>
        <dbReference type="Pfam" id="PF06808"/>
    </source>
</evidence>
<keyword evidence="6 7" id="KW-0472">Membrane</keyword>
<evidence type="ECO:0000256" key="3">
    <source>
        <dbReference type="ARBA" id="ARBA00022519"/>
    </source>
</evidence>
<keyword evidence="2" id="KW-1003">Cell membrane</keyword>
<reference evidence="9 10" key="1">
    <citation type="submission" date="2020-08" db="EMBL/GenBank/DDBJ databases">
        <title>Genome public.</title>
        <authorList>
            <person name="Liu C."/>
            <person name="Sun Q."/>
        </authorList>
    </citation>
    <scope>NUCLEOTIDE SEQUENCE [LARGE SCALE GENOMIC DNA]</scope>
    <source>
        <strain evidence="9 10">NSJ-46</strain>
    </source>
</reference>
<feature type="transmembrane region" description="Helical" evidence="7">
    <location>
        <begin position="400"/>
        <end position="425"/>
    </location>
</feature>
<feature type="transmembrane region" description="Helical" evidence="7">
    <location>
        <begin position="137"/>
        <end position="160"/>
    </location>
</feature>
<dbReference type="InterPro" id="IPR010656">
    <property type="entry name" value="DctM"/>
</dbReference>
<feature type="transmembrane region" description="Helical" evidence="7">
    <location>
        <begin position="50"/>
        <end position="70"/>
    </location>
</feature>
<keyword evidence="5 7" id="KW-1133">Transmembrane helix</keyword>
<evidence type="ECO:0000256" key="1">
    <source>
        <dbReference type="ARBA" id="ARBA00004429"/>
    </source>
</evidence>
<dbReference type="Proteomes" id="UP000657421">
    <property type="component" value="Unassembled WGS sequence"/>
</dbReference>
<accession>A0ABR7N9W5</accession>
<protein>
    <submittedName>
        <fullName evidence="9">TRAP transporter large permease</fullName>
    </submittedName>
</protein>
<keyword evidence="3" id="KW-0997">Cell inner membrane</keyword>
<evidence type="ECO:0000256" key="5">
    <source>
        <dbReference type="ARBA" id="ARBA00022989"/>
    </source>
</evidence>
<evidence type="ECO:0000256" key="6">
    <source>
        <dbReference type="ARBA" id="ARBA00023136"/>
    </source>
</evidence>
<feature type="transmembrane region" description="Helical" evidence="7">
    <location>
        <begin position="172"/>
        <end position="195"/>
    </location>
</feature>
<feature type="transmembrane region" description="Helical" evidence="7">
    <location>
        <begin position="97"/>
        <end position="125"/>
    </location>
</feature>
<dbReference type="EMBL" id="JACRSZ010000008">
    <property type="protein sequence ID" value="MBC8573197.1"/>
    <property type="molecule type" value="Genomic_DNA"/>
</dbReference>